<reference evidence="1 2" key="1">
    <citation type="submission" date="2017-09" db="EMBL/GenBank/DDBJ databases">
        <title>Complete genome sequence of Oxytococcus suis strain ZY16052.</title>
        <authorList>
            <person name="Li F."/>
        </authorList>
    </citation>
    <scope>NUCLEOTIDE SEQUENCE [LARGE SCALE GENOMIC DNA]</scope>
    <source>
        <strain evidence="1 2">ZY16052</strain>
    </source>
</reference>
<organism evidence="1 2">
    <name type="scientific">Suicoccus acidiformans</name>
    <dbReference type="NCBI Taxonomy" id="2036206"/>
    <lineage>
        <taxon>Bacteria</taxon>
        <taxon>Bacillati</taxon>
        <taxon>Bacillota</taxon>
        <taxon>Bacilli</taxon>
        <taxon>Lactobacillales</taxon>
        <taxon>Aerococcaceae</taxon>
        <taxon>Suicoccus</taxon>
    </lineage>
</organism>
<dbReference type="OrthoDB" id="9790372at2"/>
<keyword evidence="2" id="KW-1185">Reference proteome</keyword>
<dbReference type="KEGG" id="abae:CL176_03445"/>
<accession>A0A347WJA3</accession>
<name>A0A347WJA3_9LACT</name>
<dbReference type="EMBL" id="CP023434">
    <property type="protein sequence ID" value="AXY25160.1"/>
    <property type="molecule type" value="Genomic_DNA"/>
</dbReference>
<proteinExistence type="predicted"/>
<dbReference type="Pfam" id="PF02620">
    <property type="entry name" value="YceD"/>
    <property type="match status" value="1"/>
</dbReference>
<sequence length="196" mass="22238">MNLVVLEVRKMKWTIREIREHPEEIVPFDETSDIKAELIKRDDSIIDVEPVRISGYFVEVDESFLLHAEVEATLTVPSSRSLKPVTIELNVPIRERYVYPNSQVAMDTTEEVVLELEEEAIDLAVAAIDAILLNIPMQVLAPEEEQSDLPSGSDWTVLTEEAFIQQKEQEKAESIDPRFASLKTLLEQSDTSEGKD</sequence>
<dbReference type="Proteomes" id="UP000263232">
    <property type="component" value="Chromosome"/>
</dbReference>
<dbReference type="InterPro" id="IPR003772">
    <property type="entry name" value="YceD"/>
</dbReference>
<dbReference type="AlphaFoldDB" id="A0A347WJA3"/>
<evidence type="ECO:0008006" key="3">
    <source>
        <dbReference type="Google" id="ProtNLM"/>
    </source>
</evidence>
<protein>
    <recommendedName>
        <fullName evidence="3">Nucleic acid-binding protein</fullName>
    </recommendedName>
</protein>
<evidence type="ECO:0000313" key="1">
    <source>
        <dbReference type="EMBL" id="AXY25160.1"/>
    </source>
</evidence>
<evidence type="ECO:0000313" key="2">
    <source>
        <dbReference type="Proteomes" id="UP000263232"/>
    </source>
</evidence>
<gene>
    <name evidence="1" type="ORF">CL176_03445</name>
</gene>